<organism evidence="5 6">
    <name type="scientific">Podospora didyma</name>
    <dbReference type="NCBI Taxonomy" id="330526"/>
    <lineage>
        <taxon>Eukaryota</taxon>
        <taxon>Fungi</taxon>
        <taxon>Dikarya</taxon>
        <taxon>Ascomycota</taxon>
        <taxon>Pezizomycotina</taxon>
        <taxon>Sordariomycetes</taxon>
        <taxon>Sordariomycetidae</taxon>
        <taxon>Sordariales</taxon>
        <taxon>Podosporaceae</taxon>
        <taxon>Podospora</taxon>
    </lineage>
</organism>
<comment type="similarity">
    <text evidence="1">Belongs to the tryptophan dimethylallyltransferase family.</text>
</comment>
<dbReference type="PIRSF" id="PIRSF000509">
    <property type="entry name" value="Trp_DMAT"/>
    <property type="match status" value="1"/>
</dbReference>
<evidence type="ECO:0000256" key="4">
    <source>
        <dbReference type="SAM" id="MobiDB-lite"/>
    </source>
</evidence>
<proteinExistence type="inferred from homology"/>
<feature type="binding site" evidence="3">
    <location>
        <position position="204"/>
    </location>
    <ligand>
        <name>dimethylallyl diphosphate</name>
        <dbReference type="ChEBI" id="CHEBI:57623"/>
    </ligand>
</feature>
<reference evidence="5" key="1">
    <citation type="journal article" date="2023" name="Mol. Phylogenet. Evol.">
        <title>Genome-scale phylogeny and comparative genomics of the fungal order Sordariales.</title>
        <authorList>
            <person name="Hensen N."/>
            <person name="Bonometti L."/>
            <person name="Westerberg I."/>
            <person name="Brannstrom I.O."/>
            <person name="Guillou S."/>
            <person name="Cros-Aarteil S."/>
            <person name="Calhoun S."/>
            <person name="Haridas S."/>
            <person name="Kuo A."/>
            <person name="Mondo S."/>
            <person name="Pangilinan J."/>
            <person name="Riley R."/>
            <person name="LaButti K."/>
            <person name="Andreopoulos B."/>
            <person name="Lipzen A."/>
            <person name="Chen C."/>
            <person name="Yan M."/>
            <person name="Daum C."/>
            <person name="Ng V."/>
            <person name="Clum A."/>
            <person name="Steindorff A."/>
            <person name="Ohm R.A."/>
            <person name="Martin F."/>
            <person name="Silar P."/>
            <person name="Natvig D.O."/>
            <person name="Lalanne C."/>
            <person name="Gautier V."/>
            <person name="Ament-Velasquez S.L."/>
            <person name="Kruys A."/>
            <person name="Hutchinson M.I."/>
            <person name="Powell A.J."/>
            <person name="Barry K."/>
            <person name="Miller A.N."/>
            <person name="Grigoriev I.V."/>
            <person name="Debuchy R."/>
            <person name="Gladieux P."/>
            <person name="Hiltunen Thoren M."/>
            <person name="Johannesson H."/>
        </authorList>
    </citation>
    <scope>NUCLEOTIDE SEQUENCE</scope>
    <source>
        <strain evidence="5">CBS 232.78</strain>
    </source>
</reference>
<feature type="binding site" evidence="3">
    <location>
        <position position="275"/>
    </location>
    <ligand>
        <name>dimethylallyl diphosphate</name>
        <dbReference type="ChEBI" id="CHEBI:57623"/>
    </ligand>
</feature>
<gene>
    <name evidence="5" type="ORF">B0H63DRAFT_85015</name>
</gene>
<feature type="region of interest" description="Disordered" evidence="4">
    <location>
        <begin position="444"/>
        <end position="473"/>
    </location>
</feature>
<accession>A0AAE0K174</accession>
<feature type="compositionally biased region" description="Basic and acidic residues" evidence="4">
    <location>
        <begin position="448"/>
        <end position="473"/>
    </location>
</feature>
<dbReference type="Pfam" id="PF11991">
    <property type="entry name" value="Trp_DMAT"/>
    <property type="match status" value="1"/>
</dbReference>
<dbReference type="AlphaFoldDB" id="A0AAE0K174"/>
<dbReference type="EMBL" id="JAULSW010000011">
    <property type="protein sequence ID" value="KAK3367675.1"/>
    <property type="molecule type" value="Genomic_DNA"/>
</dbReference>
<dbReference type="InterPro" id="IPR017795">
    <property type="entry name" value="ABBA_NscD-like"/>
</dbReference>
<sequence>MGLKVTSPLDSQLHVQPKSPWDLITSYLQFRSKDAQFWWDTTGRMFSKLLQGAGYSIAEQYRELFFYAVWVVPELGLAPDLNGKPRGWPSVWAPGGTPIEFSWDFGVVGDGAMVRYSWELIGKHAGTSLDPLNGLAADDWIDRVQKQGLVPGLHLDWYRHFTRQMLPPPDMKRVKTADSIIEETTPKAGTGVALDIEPSGPVMKVLLYPGLRALELGISNLDMVERAIRALPTDEFSALQVEPLLEYLREATARWGMETGIVCIDCLKPGDARIKIYVRAPHTTLDWLMDAITLGGRMDLSAYEDSVQDLKDLWQAFLGDGPDVVPADAPGRANPGFYFTVGRGKPASPKMYLSPGYFVKNDQDVIDRLRNFFATRRSGNAKTDVVDNYERALKSTYGGLLEKPGCGTLFYVGAAMTRKDGLRVVTYHDPQIIGAKRQDLWRMASTDGEDRIEKRASDGEESDGNKKARKSDC</sequence>
<evidence type="ECO:0000313" key="6">
    <source>
        <dbReference type="Proteomes" id="UP001285441"/>
    </source>
</evidence>
<dbReference type="Proteomes" id="UP001285441">
    <property type="component" value="Unassembled WGS sequence"/>
</dbReference>
<evidence type="ECO:0000256" key="2">
    <source>
        <dbReference type="ARBA" id="ARBA00022679"/>
    </source>
</evidence>
<dbReference type="InterPro" id="IPR012148">
    <property type="entry name" value="ABBA_DMATS-like"/>
</dbReference>
<feature type="binding site" evidence="3">
    <location>
        <position position="352"/>
    </location>
    <ligand>
        <name>dimethylallyl diphosphate</name>
        <dbReference type="ChEBI" id="CHEBI:57623"/>
    </ligand>
</feature>
<name>A0AAE0K174_9PEZI</name>
<dbReference type="CDD" id="cd13929">
    <property type="entry name" value="PT-DMATS_CymD"/>
    <property type="match status" value="1"/>
</dbReference>
<dbReference type="NCBIfam" id="TIGR03429">
    <property type="entry name" value="arom_pren_DMATS"/>
    <property type="match status" value="1"/>
</dbReference>
<keyword evidence="2" id="KW-0808">Transferase</keyword>
<feature type="binding site" evidence="3">
    <location>
        <position position="115"/>
    </location>
    <ligand>
        <name>dimethylallyl diphosphate</name>
        <dbReference type="ChEBI" id="CHEBI:57623"/>
    </ligand>
</feature>
<feature type="binding site" evidence="3">
    <location>
        <position position="100"/>
    </location>
    <ligand>
        <name>dimethylallyl diphosphate</name>
        <dbReference type="ChEBI" id="CHEBI:57623"/>
    </ligand>
</feature>
<dbReference type="GO" id="GO:0016765">
    <property type="term" value="F:transferase activity, transferring alkyl or aryl (other than methyl) groups"/>
    <property type="evidence" value="ECO:0007669"/>
    <property type="project" value="InterPro"/>
</dbReference>
<dbReference type="PANTHER" id="PTHR40627:SF4">
    <property type="entry name" value="PRENYLTRANSFERASE ASQH1-RELATED"/>
    <property type="match status" value="1"/>
</dbReference>
<keyword evidence="6" id="KW-1185">Reference proteome</keyword>
<feature type="binding site" evidence="3">
    <location>
        <position position="273"/>
    </location>
    <ligand>
        <name>dimethylallyl diphosphate</name>
        <dbReference type="ChEBI" id="CHEBI:57623"/>
    </ligand>
</feature>
<feature type="binding site" evidence="3">
    <location>
        <position position="208"/>
    </location>
    <ligand>
        <name>L-tryptophan</name>
        <dbReference type="ChEBI" id="CHEBI:57912"/>
    </ligand>
</feature>
<evidence type="ECO:0000256" key="1">
    <source>
        <dbReference type="ARBA" id="ARBA00010209"/>
    </source>
</evidence>
<dbReference type="GO" id="GO:0009820">
    <property type="term" value="P:alkaloid metabolic process"/>
    <property type="evidence" value="ECO:0007669"/>
    <property type="project" value="InterPro"/>
</dbReference>
<feature type="binding site" evidence="3">
    <location>
        <position position="277"/>
    </location>
    <ligand>
        <name>dimethylallyl diphosphate</name>
        <dbReference type="ChEBI" id="CHEBI:57623"/>
    </ligand>
</feature>
<comment type="caution">
    <text evidence="5">The sequence shown here is derived from an EMBL/GenBank/DDBJ whole genome shotgun (WGS) entry which is preliminary data.</text>
</comment>
<evidence type="ECO:0000313" key="5">
    <source>
        <dbReference type="EMBL" id="KAK3367675.1"/>
    </source>
</evidence>
<reference evidence="5" key="2">
    <citation type="submission" date="2023-06" db="EMBL/GenBank/DDBJ databases">
        <authorList>
            <consortium name="Lawrence Berkeley National Laboratory"/>
            <person name="Haridas S."/>
            <person name="Hensen N."/>
            <person name="Bonometti L."/>
            <person name="Westerberg I."/>
            <person name="Brannstrom I.O."/>
            <person name="Guillou S."/>
            <person name="Cros-Aarteil S."/>
            <person name="Calhoun S."/>
            <person name="Kuo A."/>
            <person name="Mondo S."/>
            <person name="Pangilinan J."/>
            <person name="Riley R."/>
            <person name="LaButti K."/>
            <person name="Andreopoulos B."/>
            <person name="Lipzen A."/>
            <person name="Chen C."/>
            <person name="Yanf M."/>
            <person name="Daum C."/>
            <person name="Ng V."/>
            <person name="Clum A."/>
            <person name="Steindorff A."/>
            <person name="Ohm R."/>
            <person name="Martin F."/>
            <person name="Silar P."/>
            <person name="Natvig D."/>
            <person name="Lalanne C."/>
            <person name="Gautier V."/>
            <person name="Ament-velasquez S.L."/>
            <person name="Kruys A."/>
            <person name="Hutchinson M.I."/>
            <person name="Powell A.J."/>
            <person name="Barry K."/>
            <person name="Miller A.N."/>
            <person name="Grigoriev I.V."/>
            <person name="Debuchy R."/>
            <person name="Gladieux P."/>
            <person name="Thoren M.H."/>
            <person name="Johannesson H."/>
        </authorList>
    </citation>
    <scope>NUCLEOTIDE SEQUENCE</scope>
    <source>
        <strain evidence="5">CBS 232.78</strain>
    </source>
</reference>
<protein>
    <submittedName>
        <fullName evidence="5">Aromatic prenyltransferase</fullName>
    </submittedName>
</protein>
<dbReference type="PANTHER" id="PTHR40627">
    <property type="entry name" value="INDOLE PRENYLTRANSFERASE TDIB-RELATED"/>
    <property type="match status" value="1"/>
</dbReference>
<evidence type="ECO:0000256" key="3">
    <source>
        <dbReference type="PIRSR" id="PIRSR000509-1"/>
    </source>
</evidence>